<evidence type="ECO:0000313" key="2">
    <source>
        <dbReference type="Proteomes" id="UP001501302"/>
    </source>
</evidence>
<dbReference type="PANTHER" id="PTHR21180:SF32">
    <property type="entry name" value="ENDONUCLEASE_EXONUCLEASE_PHOSPHATASE FAMILY DOMAIN-CONTAINING PROTEIN 1"/>
    <property type="match status" value="1"/>
</dbReference>
<comment type="caution">
    <text evidence="1">The sequence shown here is derived from an EMBL/GenBank/DDBJ whole genome shotgun (WGS) entry which is preliminary data.</text>
</comment>
<protein>
    <submittedName>
        <fullName evidence="1">Helix-hairpin-helix domain-containing protein</fullName>
    </submittedName>
</protein>
<dbReference type="InterPro" id="IPR010994">
    <property type="entry name" value="RuvA_2-like"/>
</dbReference>
<dbReference type="RefSeq" id="WP_345191567.1">
    <property type="nucleotide sequence ID" value="NZ_BAABJJ010000028.1"/>
</dbReference>
<dbReference type="Proteomes" id="UP001501302">
    <property type="component" value="Unassembled WGS sequence"/>
</dbReference>
<reference evidence="2" key="1">
    <citation type="journal article" date="2019" name="Int. J. Syst. Evol. Microbiol.">
        <title>The Global Catalogue of Microorganisms (GCM) 10K type strain sequencing project: providing services to taxonomists for standard genome sequencing and annotation.</title>
        <authorList>
            <consortium name="The Broad Institute Genomics Platform"/>
            <consortium name="The Broad Institute Genome Sequencing Center for Infectious Disease"/>
            <person name="Wu L."/>
            <person name="Ma J."/>
        </authorList>
    </citation>
    <scope>NUCLEOTIDE SEQUENCE [LARGE SCALE GENOMIC DNA]</scope>
    <source>
        <strain evidence="2">JCM 18285</strain>
    </source>
</reference>
<sequence>MRNFKSHVVFSKAQRHGIFLLLILIVVCQCVYFLIVPITRGISTEDIQVNKEELAKFTKEIDSLKLVELEARKPKTYPFNPNYITDYKGATLGMTNEEIDRLLAFRKQNKWINSTKQFQEVTKVSDSLLNTISPYFKFPEWVTNTNTKTNSNYSYTNKPKTFAQKQDLNIATAQQLQKVNGIGEYYAERIIKLRNKFKGGFIADVQLQDVYGLTPEVIEKITNDFTVKTPRFIQKININIATVDELVTIQHIDYDLAHDIIEQRQLRSGFKSLGELTKVKDFPVNKIEIIELYLSLD</sequence>
<dbReference type="InterPro" id="IPR051675">
    <property type="entry name" value="Endo/Exo/Phosphatase_dom_1"/>
</dbReference>
<dbReference type="Gene3D" id="1.10.150.320">
    <property type="entry name" value="Photosystem II 12 kDa extrinsic protein"/>
    <property type="match status" value="2"/>
</dbReference>
<dbReference type="EMBL" id="BAABJJ010000028">
    <property type="protein sequence ID" value="GAA4945154.1"/>
    <property type="molecule type" value="Genomic_DNA"/>
</dbReference>
<organism evidence="1 2">
    <name type="scientific">Algibacter agarivorans</name>
    <dbReference type="NCBI Taxonomy" id="1109741"/>
    <lineage>
        <taxon>Bacteria</taxon>
        <taxon>Pseudomonadati</taxon>
        <taxon>Bacteroidota</taxon>
        <taxon>Flavobacteriia</taxon>
        <taxon>Flavobacteriales</taxon>
        <taxon>Flavobacteriaceae</taxon>
        <taxon>Algibacter</taxon>
    </lineage>
</organism>
<evidence type="ECO:0000313" key="1">
    <source>
        <dbReference type="EMBL" id="GAA4945154.1"/>
    </source>
</evidence>
<dbReference type="Pfam" id="PF12836">
    <property type="entry name" value="HHH_3"/>
    <property type="match status" value="2"/>
</dbReference>
<keyword evidence="2" id="KW-1185">Reference proteome</keyword>
<name>A0ABP9GJ83_9FLAO</name>
<dbReference type="PANTHER" id="PTHR21180">
    <property type="entry name" value="ENDONUCLEASE/EXONUCLEASE/PHOSPHATASE FAMILY DOMAIN-CONTAINING PROTEIN 1"/>
    <property type="match status" value="1"/>
</dbReference>
<accession>A0ABP9GJ83</accession>
<dbReference type="SUPFAM" id="SSF47781">
    <property type="entry name" value="RuvA domain 2-like"/>
    <property type="match status" value="2"/>
</dbReference>
<proteinExistence type="predicted"/>
<gene>
    <name evidence="1" type="ORF">GCM10023314_17800</name>
</gene>